<gene>
    <name evidence="12" type="ORF">ACFVKH_04635</name>
</gene>
<keyword evidence="4 7" id="KW-0479">Metal-binding</keyword>
<dbReference type="SUPFAM" id="SSF55957">
    <property type="entry name" value="Phosphoglucomutase, C-terminal domain"/>
    <property type="match status" value="1"/>
</dbReference>
<dbReference type="InterPro" id="IPR036900">
    <property type="entry name" value="A-D-PHexomutase_C_sf"/>
</dbReference>
<evidence type="ECO:0000256" key="7">
    <source>
        <dbReference type="RuleBase" id="RU004326"/>
    </source>
</evidence>
<evidence type="ECO:0000256" key="3">
    <source>
        <dbReference type="ARBA" id="ARBA00022553"/>
    </source>
</evidence>
<evidence type="ECO:0000256" key="5">
    <source>
        <dbReference type="ARBA" id="ARBA00022842"/>
    </source>
</evidence>
<dbReference type="Pfam" id="PF00408">
    <property type="entry name" value="PGM_PMM_IV"/>
    <property type="match status" value="1"/>
</dbReference>
<evidence type="ECO:0000256" key="1">
    <source>
        <dbReference type="ARBA" id="ARBA00001946"/>
    </source>
</evidence>
<dbReference type="Proteomes" id="UP001600165">
    <property type="component" value="Unassembled WGS sequence"/>
</dbReference>
<dbReference type="InterPro" id="IPR016055">
    <property type="entry name" value="A-D-PHexomutase_a/b/a-I/II/III"/>
</dbReference>
<reference evidence="12 13" key="1">
    <citation type="submission" date="2024-10" db="EMBL/GenBank/DDBJ databases">
        <authorList>
            <person name="Ratan Roy A."/>
            <person name="Morales Sandoval P.H."/>
            <person name="De Los Santos Villalobos S."/>
            <person name="Chakraborty S."/>
            <person name="Mukherjee J."/>
        </authorList>
    </citation>
    <scope>NUCLEOTIDE SEQUENCE [LARGE SCALE GENOMIC DNA]</scope>
    <source>
        <strain evidence="12 13">S1</strain>
    </source>
</reference>
<organism evidence="12 13">
    <name type="scientific">Almyronema epifaneia S1</name>
    <dbReference type="NCBI Taxonomy" id="2991925"/>
    <lineage>
        <taxon>Bacteria</taxon>
        <taxon>Bacillati</taxon>
        <taxon>Cyanobacteriota</taxon>
        <taxon>Cyanophyceae</taxon>
        <taxon>Nodosilineales</taxon>
        <taxon>Nodosilineaceae</taxon>
        <taxon>Almyronema</taxon>
        <taxon>Almyronema epifaneia</taxon>
    </lineage>
</organism>
<dbReference type="PROSITE" id="PS00710">
    <property type="entry name" value="PGM_PMM"/>
    <property type="match status" value="1"/>
</dbReference>
<proteinExistence type="inferred from homology"/>
<dbReference type="InterPro" id="IPR016066">
    <property type="entry name" value="A-D-PHexomutase_CS"/>
</dbReference>
<dbReference type="InterPro" id="IPR005841">
    <property type="entry name" value="Alpha-D-phosphohexomutase_SF"/>
</dbReference>
<dbReference type="Gene3D" id="3.40.120.10">
    <property type="entry name" value="Alpha-D-Glucose-1,6-Bisphosphate, subunit A, domain 3"/>
    <property type="match status" value="3"/>
</dbReference>
<dbReference type="PANTHER" id="PTHR45745:SF1">
    <property type="entry name" value="PHOSPHOGLUCOMUTASE 2B-RELATED"/>
    <property type="match status" value="1"/>
</dbReference>
<keyword evidence="3" id="KW-0597">Phosphoprotein</keyword>
<evidence type="ECO:0000256" key="6">
    <source>
        <dbReference type="ARBA" id="ARBA00023235"/>
    </source>
</evidence>
<feature type="domain" description="Alpha-D-phosphohexomutase alpha/beta/alpha" evidence="11">
    <location>
        <begin position="284"/>
        <end position="388"/>
    </location>
</feature>
<comment type="cofactor">
    <cofactor evidence="1">
        <name>Mg(2+)</name>
        <dbReference type="ChEBI" id="CHEBI:18420"/>
    </cofactor>
</comment>
<evidence type="ECO:0000259" key="8">
    <source>
        <dbReference type="Pfam" id="PF00408"/>
    </source>
</evidence>
<dbReference type="CDD" id="cd05800">
    <property type="entry name" value="PGM_like2"/>
    <property type="match status" value="1"/>
</dbReference>
<dbReference type="InterPro" id="IPR005844">
    <property type="entry name" value="A-D-PHexomutase_a/b/a-I"/>
</dbReference>
<name>A0ABW6IBN0_9CYAN</name>
<dbReference type="Pfam" id="PF02880">
    <property type="entry name" value="PGM_PMM_III"/>
    <property type="match status" value="1"/>
</dbReference>
<keyword evidence="5 7" id="KW-0460">Magnesium</keyword>
<dbReference type="PRINTS" id="PR00509">
    <property type="entry name" value="PGMPMM"/>
</dbReference>
<keyword evidence="6" id="KW-0413">Isomerase</keyword>
<evidence type="ECO:0000313" key="12">
    <source>
        <dbReference type="EMBL" id="MFE4105553.1"/>
    </source>
</evidence>
<dbReference type="InterPro" id="IPR005843">
    <property type="entry name" value="A-D-PHexomutase_C"/>
</dbReference>
<evidence type="ECO:0000256" key="4">
    <source>
        <dbReference type="ARBA" id="ARBA00022723"/>
    </source>
</evidence>
<dbReference type="EMBL" id="JBHZOL010000028">
    <property type="protein sequence ID" value="MFE4105553.1"/>
    <property type="molecule type" value="Genomic_DNA"/>
</dbReference>
<evidence type="ECO:0000259" key="10">
    <source>
        <dbReference type="Pfam" id="PF02879"/>
    </source>
</evidence>
<evidence type="ECO:0000259" key="9">
    <source>
        <dbReference type="Pfam" id="PF02878"/>
    </source>
</evidence>
<evidence type="ECO:0000256" key="2">
    <source>
        <dbReference type="ARBA" id="ARBA00010231"/>
    </source>
</evidence>
<dbReference type="InterPro" id="IPR005845">
    <property type="entry name" value="A-D-PHexomutase_a/b/a-II"/>
</dbReference>
<feature type="domain" description="Alpha-D-phosphohexomutase C-terminal" evidence="8">
    <location>
        <begin position="432"/>
        <end position="475"/>
    </location>
</feature>
<keyword evidence="13" id="KW-1185">Reference proteome</keyword>
<dbReference type="InterPro" id="IPR005846">
    <property type="entry name" value="A-D-PHexomutase_a/b/a-III"/>
</dbReference>
<sequence>MAVALSPASFIGKPIQFGTDGWRGMMAADFTFERVVQVAQVAAQVLKQRYGEMTGSNTVIVGHDRRFLSPEFARAAAEAIAQVGFEVMLSETYAPTPAFSWAAKTENALGAIVITASHNPAIYSGLKIKGAFGGSVPPEITKEVEAQLNTTIPAAETPGTLSTFDPWPSYCQGLRAKVNVEPIRAAIASGKLTVFADVMHGAAATGLERLLEMPIDELNGNADPLFGGGSPEPLPKYLVKTMETIRAYQPSVTDGLTVGLVFDGDSDRIAAIDGQGHFLSSQILIPILIDHLATRQGLKGEVIKTISGSNLIPAIAAMHNLPLHETAIGYKYIADRMQAQQALIGGEESGGVGYGHHIPERDALMSALYVLEAVVMSGLDLSDYYSQLQAATGYQSEYDRIDLPLASMDVRARLLNELQTNLPQTIAGKAVKDCLTIDGYKFTLEDDSWLLVRFSGTEPVLRLYSEASSLAEVHRHLTWAKEWAEAIN</sequence>
<dbReference type="RefSeq" id="WP_377962323.1">
    <property type="nucleotide sequence ID" value="NZ_JBHZOL010000028.1"/>
</dbReference>
<dbReference type="SUPFAM" id="SSF53738">
    <property type="entry name" value="Phosphoglucomutase, first 3 domains"/>
    <property type="match status" value="3"/>
</dbReference>
<protein>
    <submittedName>
        <fullName evidence="12">Phosphoglucomutase/phosphomannomutase family protein</fullName>
    </submittedName>
</protein>
<accession>A0ABW6IBN0</accession>
<dbReference type="Pfam" id="PF02879">
    <property type="entry name" value="PGM_PMM_II"/>
    <property type="match status" value="1"/>
</dbReference>
<comment type="caution">
    <text evidence="12">The sequence shown here is derived from an EMBL/GenBank/DDBJ whole genome shotgun (WGS) entry which is preliminary data.</text>
</comment>
<comment type="similarity">
    <text evidence="2 7">Belongs to the phosphohexose mutase family.</text>
</comment>
<feature type="domain" description="Alpha-D-phosphohexomutase alpha/beta/alpha" evidence="10">
    <location>
        <begin position="169"/>
        <end position="276"/>
    </location>
</feature>
<evidence type="ECO:0000313" key="13">
    <source>
        <dbReference type="Proteomes" id="UP001600165"/>
    </source>
</evidence>
<evidence type="ECO:0000259" key="11">
    <source>
        <dbReference type="Pfam" id="PF02880"/>
    </source>
</evidence>
<dbReference type="Pfam" id="PF02878">
    <property type="entry name" value="PGM_PMM_I"/>
    <property type="match status" value="1"/>
</dbReference>
<feature type="domain" description="Alpha-D-phosphohexomutase alpha/beta/alpha" evidence="9">
    <location>
        <begin position="16"/>
        <end position="150"/>
    </location>
</feature>
<dbReference type="Gene3D" id="3.30.310.50">
    <property type="entry name" value="Alpha-D-phosphohexomutase, C-terminal domain"/>
    <property type="match status" value="1"/>
</dbReference>
<dbReference type="PANTHER" id="PTHR45745">
    <property type="entry name" value="PHOSPHOMANNOMUTASE 45A"/>
    <property type="match status" value="1"/>
</dbReference>